<accession>A0A6A4LWU8</accession>
<feature type="compositionally biased region" description="Acidic residues" evidence="1">
    <location>
        <begin position="269"/>
        <end position="280"/>
    </location>
</feature>
<comment type="caution">
    <text evidence="3">The sequence shown here is derived from an EMBL/GenBank/DDBJ whole genome shotgun (WGS) entry which is preliminary data.</text>
</comment>
<feature type="region of interest" description="Disordered" evidence="1">
    <location>
        <begin position="269"/>
        <end position="291"/>
    </location>
</feature>
<dbReference type="InterPro" id="IPR004332">
    <property type="entry name" value="Transposase_MuDR"/>
</dbReference>
<dbReference type="Pfam" id="PF03108">
    <property type="entry name" value="DBD_Tnp_Mut"/>
    <property type="match status" value="1"/>
</dbReference>
<keyword evidence="4" id="KW-1185">Reference proteome</keyword>
<feature type="compositionally biased region" description="Polar residues" evidence="1">
    <location>
        <begin position="413"/>
        <end position="427"/>
    </location>
</feature>
<evidence type="ECO:0000313" key="3">
    <source>
        <dbReference type="EMBL" id="KAE9460574.1"/>
    </source>
</evidence>
<feature type="non-terminal residue" evidence="3">
    <location>
        <position position="1"/>
    </location>
</feature>
<feature type="region of interest" description="Disordered" evidence="1">
    <location>
        <begin position="331"/>
        <end position="358"/>
    </location>
</feature>
<reference evidence="3 4" key="1">
    <citation type="journal article" date="2019" name="Genome Biol. Evol.">
        <title>The Rhododendron genome and chromosomal organization provide insight into shared whole-genome duplications across the heath family (Ericaceae).</title>
        <authorList>
            <person name="Soza V.L."/>
            <person name="Lindsley D."/>
            <person name="Waalkes A."/>
            <person name="Ramage E."/>
            <person name="Patwardhan R.P."/>
            <person name="Burton J.N."/>
            <person name="Adey A."/>
            <person name="Kumar A."/>
            <person name="Qiu R."/>
            <person name="Shendure J."/>
            <person name="Hall B."/>
        </authorList>
    </citation>
    <scope>NUCLEOTIDE SEQUENCE [LARGE SCALE GENOMIC DNA]</scope>
    <source>
        <strain evidence="3">RSF 1966-606</strain>
    </source>
</reference>
<dbReference type="AlphaFoldDB" id="A0A6A4LWU8"/>
<feature type="compositionally biased region" description="Basic residues" evidence="1">
    <location>
        <begin position="403"/>
        <end position="412"/>
    </location>
</feature>
<gene>
    <name evidence="3" type="ORF">C3L33_07588</name>
</gene>
<feature type="compositionally biased region" description="Basic residues" evidence="1">
    <location>
        <begin position="21"/>
        <end position="37"/>
    </location>
</feature>
<protein>
    <recommendedName>
        <fullName evidence="2">Transposase MuDR plant domain-containing protein</fullName>
    </recommendedName>
</protein>
<dbReference type="Proteomes" id="UP000428333">
    <property type="component" value="Linkage Group LG04"/>
</dbReference>
<evidence type="ECO:0000256" key="1">
    <source>
        <dbReference type="SAM" id="MobiDB-lite"/>
    </source>
</evidence>
<feature type="domain" description="Transposase MuDR plant" evidence="2">
    <location>
        <begin position="362"/>
        <end position="405"/>
    </location>
</feature>
<organism evidence="3 4">
    <name type="scientific">Rhododendron williamsianum</name>
    <dbReference type="NCBI Taxonomy" id="262921"/>
    <lineage>
        <taxon>Eukaryota</taxon>
        <taxon>Viridiplantae</taxon>
        <taxon>Streptophyta</taxon>
        <taxon>Embryophyta</taxon>
        <taxon>Tracheophyta</taxon>
        <taxon>Spermatophyta</taxon>
        <taxon>Magnoliopsida</taxon>
        <taxon>eudicotyledons</taxon>
        <taxon>Gunneridae</taxon>
        <taxon>Pentapetalae</taxon>
        <taxon>asterids</taxon>
        <taxon>Ericales</taxon>
        <taxon>Ericaceae</taxon>
        <taxon>Ericoideae</taxon>
        <taxon>Rhodoreae</taxon>
        <taxon>Rhododendron</taxon>
    </lineage>
</organism>
<proteinExistence type="predicted"/>
<feature type="region of interest" description="Disordered" evidence="1">
    <location>
        <begin position="1"/>
        <end position="37"/>
    </location>
</feature>
<sequence length="427" mass="48849">MTRSAFKQQFLPPPHGEVKEQKKRKHGDGKGQKKQRIRFRDFTIDERRDYNKRVKESEYRGDIAAAVMCSRYWHFGEMDHFAYTMMPLPLVVNTQYSPNAENCAGGKHNRLWTLYQLPESFSMPLLFRNVTAGLLAPHHYRPTTPAMKSRGRSPCHVAASTCSTSYTAAEERAHNHLSSGCCSSNYAIETNTNAREFAFQVLVNEVPKLYPGECSEEPDEVEVFDLEPEVDVGLGPVSLESGFGWEHDNIEQGIWFNVDFGIGVDDVNEEEEPRDLEDNTDSSNNSIYYSDHSYHESDDDGLYEAFVDKEVEFFGVPLSNEKMTVVDNESLLSDEDSKHDSENSLYSSSDEVNETDMEDPRFKLGMFFSTTKDFKTTIKEHAIKHQRNVKLVKNDQRRVRARRCGKHGHNRRTCTTPIPNRSAETAE</sequence>
<dbReference type="OrthoDB" id="787174at2759"/>
<name>A0A6A4LWU8_9ERIC</name>
<evidence type="ECO:0000259" key="2">
    <source>
        <dbReference type="Pfam" id="PF03108"/>
    </source>
</evidence>
<evidence type="ECO:0000313" key="4">
    <source>
        <dbReference type="Proteomes" id="UP000428333"/>
    </source>
</evidence>
<feature type="region of interest" description="Disordered" evidence="1">
    <location>
        <begin position="403"/>
        <end position="427"/>
    </location>
</feature>
<dbReference type="EMBL" id="QEFC01001003">
    <property type="protein sequence ID" value="KAE9460574.1"/>
    <property type="molecule type" value="Genomic_DNA"/>
</dbReference>